<dbReference type="EMBL" id="QQYZ01000007">
    <property type="protein sequence ID" value="RSY85969.1"/>
    <property type="molecule type" value="Genomic_DNA"/>
</dbReference>
<proteinExistence type="predicted"/>
<comment type="caution">
    <text evidence="1">The sequence shown here is derived from an EMBL/GenBank/DDBJ whole genome shotgun (WGS) entry which is preliminary data.</text>
</comment>
<dbReference type="AlphaFoldDB" id="A0A430G476"/>
<evidence type="ECO:0000313" key="2">
    <source>
        <dbReference type="Proteomes" id="UP000287746"/>
    </source>
</evidence>
<protein>
    <submittedName>
        <fullName evidence="1">DUF4417 domain-containing protein</fullName>
    </submittedName>
</protein>
<dbReference type="Proteomes" id="UP000287746">
    <property type="component" value="Unassembled WGS sequence"/>
</dbReference>
<organism evidence="1 2">
    <name type="scientific">Sphingomonas koreensis</name>
    <dbReference type="NCBI Taxonomy" id="93064"/>
    <lineage>
        <taxon>Bacteria</taxon>
        <taxon>Pseudomonadati</taxon>
        <taxon>Pseudomonadota</taxon>
        <taxon>Alphaproteobacteria</taxon>
        <taxon>Sphingomonadales</taxon>
        <taxon>Sphingomonadaceae</taxon>
        <taxon>Sphingomonas</taxon>
    </lineage>
</organism>
<dbReference type="RefSeq" id="WP_126004359.1">
    <property type="nucleotide sequence ID" value="NZ_QQYZ01000007.1"/>
</dbReference>
<evidence type="ECO:0000313" key="1">
    <source>
        <dbReference type="EMBL" id="RSY85969.1"/>
    </source>
</evidence>
<reference evidence="1 2" key="1">
    <citation type="submission" date="2018-07" db="EMBL/GenBank/DDBJ databases">
        <title>Genomic and Epidemiologic Investigation of an Indolent Hospital Outbreak.</title>
        <authorList>
            <person name="Johnson R.C."/>
            <person name="Deming C."/>
            <person name="Conlan S."/>
            <person name="Zellmer C.J."/>
            <person name="Michelin A.V."/>
            <person name="Lee-Lin S."/>
            <person name="Thomas P.J."/>
            <person name="Park M."/>
            <person name="Weingarten R.A."/>
            <person name="Less J."/>
            <person name="Dekker J.P."/>
            <person name="Frank K.M."/>
            <person name="Musser K.A."/>
            <person name="Mcquiston J.R."/>
            <person name="Henderson D.K."/>
            <person name="Lau A.F."/>
            <person name="Palmore T.N."/>
            <person name="Segre J.A."/>
        </authorList>
    </citation>
    <scope>NUCLEOTIDE SEQUENCE [LARGE SCALE GENOMIC DNA]</scope>
    <source>
        <strain evidence="1 2">SK-CDC1_0717</strain>
    </source>
</reference>
<sequence>MKSQTSPSVPKSFRNPQSLWDDAARSPTALGCTNCVDKDICGGAHRAPGFFDCEGYCNCLDKASCDLVCRGNPASFVERLREIGGLSLGNAPRAPLNPVAPLPAMIPLIEHKSARQRRLNFPIVALRLHKLIDFDKRVLRFTNREALATQYGIDPNARLIVSGVGRDTKIERYWGLSNREEILAELQQIGITLITTPNFSVLSDVPRTDNLHAMKRILLTYGEMASAGLPVALHLNARTGRDYERWAEIIAEREEIQCVTFEFATGAGRGSRIDWHVEHLQKLAAAVGRPLRLILRGGNRVLEELRQSFDAVSMLDTDAFNRTRCRRQAYFTESGQLVWRKHVTAKGAPIDDLLAQNVATLHSHHIYLEHLHADRRLAASVAAAAEHRNRKAS</sequence>
<gene>
    <name evidence="1" type="ORF">DAH66_09760</name>
</gene>
<accession>A0A430G476</accession>
<name>A0A430G476_9SPHN</name>